<evidence type="ECO:0000313" key="1">
    <source>
        <dbReference type="EMBL" id="QDV20986.1"/>
    </source>
</evidence>
<name>A0A518FXJ7_9PLAN</name>
<dbReference type="Proteomes" id="UP000320839">
    <property type="component" value="Chromosome"/>
</dbReference>
<dbReference type="EMBL" id="CP036317">
    <property type="protein sequence ID" value="QDV20986.1"/>
    <property type="molecule type" value="Genomic_DNA"/>
</dbReference>
<reference evidence="1 2" key="1">
    <citation type="submission" date="2019-02" db="EMBL/GenBank/DDBJ databases">
        <title>Deep-cultivation of Planctomycetes and their phenomic and genomic characterization uncovers novel biology.</title>
        <authorList>
            <person name="Wiegand S."/>
            <person name="Jogler M."/>
            <person name="Boedeker C."/>
            <person name="Pinto D."/>
            <person name="Vollmers J."/>
            <person name="Rivas-Marin E."/>
            <person name="Kohn T."/>
            <person name="Peeters S.H."/>
            <person name="Heuer A."/>
            <person name="Rast P."/>
            <person name="Oberbeckmann S."/>
            <person name="Bunk B."/>
            <person name="Jeske O."/>
            <person name="Meyerdierks A."/>
            <person name="Storesund J.E."/>
            <person name="Kallscheuer N."/>
            <person name="Luecker S."/>
            <person name="Lage O.M."/>
            <person name="Pohl T."/>
            <person name="Merkel B.J."/>
            <person name="Hornburger P."/>
            <person name="Mueller R.-W."/>
            <person name="Bruemmer F."/>
            <person name="Labrenz M."/>
            <person name="Spormann A.M."/>
            <person name="Op den Camp H."/>
            <person name="Overmann J."/>
            <person name="Amann R."/>
            <person name="Jetten M.S.M."/>
            <person name="Mascher T."/>
            <person name="Medema M.H."/>
            <person name="Devos D.P."/>
            <person name="Kaster A.-K."/>
            <person name="Ovreas L."/>
            <person name="Rohde M."/>
            <person name="Galperin M.Y."/>
            <person name="Jogler C."/>
        </authorList>
    </citation>
    <scope>NUCLEOTIDE SEQUENCE [LARGE SCALE GENOMIC DNA]</scope>
    <source>
        <strain evidence="1 2">Pan153</strain>
    </source>
</reference>
<accession>A0A518FXJ7</accession>
<sequence>MSIEHSLISTWGFVMRTFSRIMFVILLWMPASHVYANNTRFLPGDAFYYIRLNLKEIQKIQNVESPLFAYGNHWNGGFGCGYWGFDELQLLQMPTETRRALLETYQELQPEIEKNENLLGKMSVFVYNKQYDWQKYGLGLQYNENWLDESVDLGMSRNHARLESFVEKPSSINQNRKYSKEIPALKVKLPKRPQDKPLSWTAHPVRLNCAQCQLLIIPDREFDHYVHPRDGLKVIRISGGKRSVFRCSKGKWVADSEQK</sequence>
<proteinExistence type="predicted"/>
<protein>
    <submittedName>
        <fullName evidence="1">Uncharacterized protein</fullName>
    </submittedName>
</protein>
<gene>
    <name evidence="1" type="ORF">Pan153_56670</name>
</gene>
<evidence type="ECO:0000313" key="2">
    <source>
        <dbReference type="Proteomes" id="UP000320839"/>
    </source>
</evidence>
<dbReference type="AlphaFoldDB" id="A0A518FXJ7"/>
<organism evidence="1 2">
    <name type="scientific">Gimesia panareensis</name>
    <dbReference type="NCBI Taxonomy" id="2527978"/>
    <lineage>
        <taxon>Bacteria</taxon>
        <taxon>Pseudomonadati</taxon>
        <taxon>Planctomycetota</taxon>
        <taxon>Planctomycetia</taxon>
        <taxon>Planctomycetales</taxon>
        <taxon>Planctomycetaceae</taxon>
        <taxon>Gimesia</taxon>
    </lineage>
</organism>